<dbReference type="Proteomes" id="UP000594454">
    <property type="component" value="Chromosome 6"/>
</dbReference>
<evidence type="ECO:0000313" key="3">
    <source>
        <dbReference type="EMBL" id="CAD7093146.1"/>
    </source>
</evidence>
<dbReference type="Pfam" id="PF09995">
    <property type="entry name" value="MPAB_Lcp_cat"/>
    <property type="match status" value="1"/>
</dbReference>
<feature type="transmembrane region" description="Helical" evidence="1">
    <location>
        <begin position="287"/>
        <end position="305"/>
    </location>
</feature>
<organism evidence="3 4">
    <name type="scientific">Hermetia illucens</name>
    <name type="common">Black soldier fly</name>
    <dbReference type="NCBI Taxonomy" id="343691"/>
    <lineage>
        <taxon>Eukaryota</taxon>
        <taxon>Metazoa</taxon>
        <taxon>Ecdysozoa</taxon>
        <taxon>Arthropoda</taxon>
        <taxon>Hexapoda</taxon>
        <taxon>Insecta</taxon>
        <taxon>Pterygota</taxon>
        <taxon>Neoptera</taxon>
        <taxon>Endopterygota</taxon>
        <taxon>Diptera</taxon>
        <taxon>Brachycera</taxon>
        <taxon>Stratiomyomorpha</taxon>
        <taxon>Stratiomyidae</taxon>
        <taxon>Hermetiinae</taxon>
        <taxon>Hermetia</taxon>
    </lineage>
</organism>
<keyword evidence="1" id="KW-0812">Transmembrane</keyword>
<keyword evidence="4" id="KW-1185">Reference proteome</keyword>
<feature type="transmembrane region" description="Helical" evidence="1">
    <location>
        <begin position="317"/>
        <end position="335"/>
    </location>
</feature>
<gene>
    <name evidence="3" type="ORF">HERILL_LOCUS15451</name>
</gene>
<keyword evidence="1" id="KW-1133">Transmembrane helix</keyword>
<reference evidence="3 4" key="1">
    <citation type="submission" date="2020-11" db="EMBL/GenBank/DDBJ databases">
        <authorList>
            <person name="Wallbank WR R."/>
            <person name="Pardo Diaz C."/>
            <person name="Kozak K."/>
            <person name="Martin S."/>
            <person name="Jiggins C."/>
            <person name="Moest M."/>
            <person name="Warren A I."/>
            <person name="Generalovic N T."/>
            <person name="Byers J.R.P. K."/>
            <person name="Montejo-Kovacevich G."/>
            <person name="Yen C E."/>
        </authorList>
    </citation>
    <scope>NUCLEOTIDE SEQUENCE [LARGE SCALE GENOMIC DNA]</scope>
</reference>
<proteinExistence type="predicted"/>
<dbReference type="EMBL" id="LR899014">
    <property type="protein sequence ID" value="CAD7093146.1"/>
    <property type="molecule type" value="Genomic_DNA"/>
</dbReference>
<dbReference type="InParanoid" id="A0A7R8V5B8"/>
<name>A0A7R8V5B8_HERIL</name>
<evidence type="ECO:0000256" key="1">
    <source>
        <dbReference type="SAM" id="Phobius"/>
    </source>
</evidence>
<dbReference type="GO" id="GO:0016491">
    <property type="term" value="F:oxidoreductase activity"/>
    <property type="evidence" value="ECO:0007669"/>
    <property type="project" value="InterPro"/>
</dbReference>
<dbReference type="AlphaFoldDB" id="A0A7R8V5B8"/>
<dbReference type="PANTHER" id="PTHR37159">
    <property type="entry name" value="GH11867P"/>
    <property type="match status" value="1"/>
</dbReference>
<dbReference type="OMA" id="VHLWRVI"/>
<feature type="domain" description="ER-bound oxygenase mpaB/mpaB'/Rubber oxygenase catalytic" evidence="2">
    <location>
        <begin position="58"/>
        <end position="229"/>
    </location>
</feature>
<dbReference type="OrthoDB" id="6361347at2759"/>
<protein>
    <recommendedName>
        <fullName evidence="2">ER-bound oxygenase mpaB/mpaB'/Rubber oxygenase catalytic domain-containing protein</fullName>
    </recommendedName>
</protein>
<dbReference type="PANTHER" id="PTHR37159:SF1">
    <property type="entry name" value="GH11867P"/>
    <property type="match status" value="1"/>
</dbReference>
<accession>A0A7R8V5B8</accession>
<dbReference type="InterPro" id="IPR018713">
    <property type="entry name" value="MPAB/Lcp_cat_dom"/>
</dbReference>
<feature type="transmembrane region" description="Helical" evidence="1">
    <location>
        <begin position="54"/>
        <end position="76"/>
    </location>
</feature>
<evidence type="ECO:0000259" key="2">
    <source>
        <dbReference type="Pfam" id="PF09995"/>
    </source>
</evidence>
<sequence>MGSEQANCEEYMRNLLGESGKEPIDKDKQSVEIELPPWFDAELFKKGQKNYFKYAGAMSNGMLVGLIAVLAIPSILKVLICSRRSGTPLDAYRRYIRTIFHVVAWHDNDMKSGTKAWQSITIVRKTHLASRKMCERAEQITITQRDMALTQFGFLGFLVLKPRMLGLPDTPDVMEPLIHLWRVVGYLMGIKEEFNICTDSVSTTKERMNAILSNVYRPALEKTGEQFDLMSKALLDGLWYSDVILNFRPYMCFAKRLAGCEGYEYFKSDFEKPPSEETIKKLKYQQLLWWERAVLFYYIAIYEYLYKITIFRILYNIKSYVMVIFNYYFPIVAMYKFGIRKAYVRIFHGKSTEPNKQYD</sequence>
<evidence type="ECO:0000313" key="4">
    <source>
        <dbReference type="Proteomes" id="UP000594454"/>
    </source>
</evidence>
<keyword evidence="1" id="KW-0472">Membrane</keyword>